<dbReference type="EMBL" id="AEEC02000027">
    <property type="protein sequence ID" value="EOA03434.1"/>
    <property type="molecule type" value="Genomic_DNA"/>
</dbReference>
<sequence length="111" mass="11931">MKNKFLASSLPVCLAALSMLTAASSHAGEDKLANGDPARWYQNADTPKERLRNLNQETAAAYAEALADCKAQRGKQASTCRKEAAAARKDDAARARRIYDDYKATGAKPAS</sequence>
<keyword evidence="1" id="KW-0732">Signal</keyword>
<dbReference type="Proteomes" id="UP000006772">
    <property type="component" value="Unassembled WGS sequence"/>
</dbReference>
<name>A0AAI9IC73_9BURK</name>
<gene>
    <name evidence="2" type="ORF">HFRIS_017352</name>
</gene>
<evidence type="ECO:0000313" key="3">
    <source>
        <dbReference type="Proteomes" id="UP000006772"/>
    </source>
</evidence>
<reference evidence="2 3" key="1">
    <citation type="journal article" date="2013" name="Front. Microbiol.">
        <title>The genome of the endophytic bacterium H. frisingense GSF30(T) identifies diverse strategies in the Herbaspirillum genus to interact with plants.</title>
        <authorList>
            <person name="Straub D."/>
            <person name="Rothballer M."/>
            <person name="Hartmann A."/>
            <person name="Ludewig U."/>
        </authorList>
    </citation>
    <scope>NUCLEOTIDE SEQUENCE [LARGE SCALE GENOMIC DNA]</scope>
    <source>
        <strain evidence="2 3">GSF30</strain>
    </source>
</reference>
<evidence type="ECO:0000256" key="1">
    <source>
        <dbReference type="SAM" id="SignalP"/>
    </source>
</evidence>
<protein>
    <submittedName>
        <fullName evidence="2">Uncharacterized protein</fullName>
    </submittedName>
</protein>
<dbReference type="AlphaFoldDB" id="A0AAI9IC73"/>
<comment type="caution">
    <text evidence="2">The sequence shown here is derived from an EMBL/GenBank/DDBJ whole genome shotgun (WGS) entry which is preliminary data.</text>
</comment>
<accession>A0AAI9IC73</accession>
<feature type="signal peptide" evidence="1">
    <location>
        <begin position="1"/>
        <end position="27"/>
    </location>
</feature>
<feature type="chain" id="PRO_5042585153" evidence="1">
    <location>
        <begin position="28"/>
        <end position="111"/>
    </location>
</feature>
<organism evidence="2 3">
    <name type="scientific">Herbaspirillum frisingense GSF30</name>
    <dbReference type="NCBI Taxonomy" id="864073"/>
    <lineage>
        <taxon>Bacteria</taxon>
        <taxon>Pseudomonadati</taxon>
        <taxon>Pseudomonadota</taxon>
        <taxon>Betaproteobacteria</taxon>
        <taxon>Burkholderiales</taxon>
        <taxon>Oxalobacteraceae</taxon>
        <taxon>Herbaspirillum</taxon>
    </lineage>
</organism>
<evidence type="ECO:0000313" key="2">
    <source>
        <dbReference type="EMBL" id="EOA03434.1"/>
    </source>
</evidence>
<dbReference type="RefSeq" id="WP_006464721.1">
    <property type="nucleotide sequence ID" value="NZ_AEEC02000027.1"/>
</dbReference>
<proteinExistence type="predicted"/>